<reference evidence="7 8" key="1">
    <citation type="journal article" date="2017" name="Nat. Ecol. Evol.">
        <title>Scallop genome provides insights into evolution of bilaterian karyotype and development.</title>
        <authorList>
            <person name="Wang S."/>
            <person name="Zhang J."/>
            <person name="Jiao W."/>
            <person name="Li J."/>
            <person name="Xun X."/>
            <person name="Sun Y."/>
            <person name="Guo X."/>
            <person name="Huan P."/>
            <person name="Dong B."/>
            <person name="Zhang L."/>
            <person name="Hu X."/>
            <person name="Sun X."/>
            <person name="Wang J."/>
            <person name="Zhao C."/>
            <person name="Wang Y."/>
            <person name="Wang D."/>
            <person name="Huang X."/>
            <person name="Wang R."/>
            <person name="Lv J."/>
            <person name="Li Y."/>
            <person name="Zhang Z."/>
            <person name="Liu B."/>
            <person name="Lu W."/>
            <person name="Hui Y."/>
            <person name="Liang J."/>
            <person name="Zhou Z."/>
            <person name="Hou R."/>
            <person name="Li X."/>
            <person name="Liu Y."/>
            <person name="Li H."/>
            <person name="Ning X."/>
            <person name="Lin Y."/>
            <person name="Zhao L."/>
            <person name="Xing Q."/>
            <person name="Dou J."/>
            <person name="Li Y."/>
            <person name="Mao J."/>
            <person name="Guo H."/>
            <person name="Dou H."/>
            <person name="Li T."/>
            <person name="Mu C."/>
            <person name="Jiang W."/>
            <person name="Fu Q."/>
            <person name="Fu X."/>
            <person name="Miao Y."/>
            <person name="Liu J."/>
            <person name="Yu Q."/>
            <person name="Li R."/>
            <person name="Liao H."/>
            <person name="Li X."/>
            <person name="Kong Y."/>
            <person name="Jiang Z."/>
            <person name="Chourrout D."/>
            <person name="Li R."/>
            <person name="Bao Z."/>
        </authorList>
    </citation>
    <scope>NUCLEOTIDE SEQUENCE [LARGE SCALE GENOMIC DNA]</scope>
    <source>
        <strain evidence="7 8">PY_sf001</strain>
    </source>
</reference>
<dbReference type="InterPro" id="IPR052129">
    <property type="entry name" value="Spermadhesin-Link_domain"/>
</dbReference>
<dbReference type="SMART" id="SM00042">
    <property type="entry name" value="CUB"/>
    <property type="match status" value="2"/>
</dbReference>
<sequence>MNWVLLAYTLFGCLVYADIIWDSCSQECLDFIKSIEKEASSIIRTRTAGVWRITITMKSRKAYTNKWKTLRFPRKENYVGNLDIRWPITASLGQIIMFDMKYMKLQASTDCQADNVQLFNGVDYNSYSNRMDIFCGNVIGAGFYNSTESSTLIRFISNDDVVVGYGFKIRYRAVALPVTTTATTTATTSTTTTTPKTTITITTTIPTSTKLPTTISTTTTKPTTQMTTSSTTTSTTTTAKTTTIFKDTTNAKTTTTNVVVTSPTTLSDPEDEDDSSEETQIESSVLTETSSLLTIPFCFHHYTNQHILTASKQVQVFKSRGYPLSYPSNLQEEWLIVKPKANDSLAIVVADVDTEYSANCGYDRVSIYDRSCPDTAPKRVFCGKITLSVTLKGDQFALVRFSADTTNHGRGIMVKYWLNDKTDLAKDDSVLDDTSLKTIIVGVIVAFGGFCVSLGVIRWVMRCRERRKQKAGNGRRHANEANNSQEPSSRTSRRQGHRQSGNGGNTTVTVLDVSHTGQTRRNGRGGRNSLTEFTGIMVQPPSYNTLFVPGQGQSELILKPPAYDSKSYEPPPYPGSPVPPPPIETSQRTNRLLPSVHGTRGGNRRNQQRTSQHTTRIAVKPVEDNREELRSPPPRYEE</sequence>
<evidence type="ECO:0000313" key="8">
    <source>
        <dbReference type="Proteomes" id="UP000242188"/>
    </source>
</evidence>
<feature type="compositionally biased region" description="Pro residues" evidence="3">
    <location>
        <begin position="569"/>
        <end position="583"/>
    </location>
</feature>
<feature type="chain" id="PRO_5012307027" evidence="5">
    <location>
        <begin position="18"/>
        <end position="638"/>
    </location>
</feature>
<keyword evidence="4" id="KW-0472">Membrane</keyword>
<protein>
    <submittedName>
        <fullName evidence="7">Tolloid-like protein 1</fullName>
    </submittedName>
</protein>
<evidence type="ECO:0000256" key="1">
    <source>
        <dbReference type="ARBA" id="ARBA00023157"/>
    </source>
</evidence>
<proteinExistence type="predicted"/>
<dbReference type="PANTHER" id="PTHR46908:SF8">
    <property type="entry name" value="C-TYPE LECTIN DOMAIN-CONTAINING PROTEIN"/>
    <property type="match status" value="1"/>
</dbReference>
<dbReference type="InterPro" id="IPR000859">
    <property type="entry name" value="CUB_dom"/>
</dbReference>
<comment type="caution">
    <text evidence="7">The sequence shown here is derived from an EMBL/GenBank/DDBJ whole genome shotgun (WGS) entry which is preliminary data.</text>
</comment>
<gene>
    <name evidence="7" type="ORF">KP79_PYT18927</name>
</gene>
<dbReference type="SUPFAM" id="SSF49854">
    <property type="entry name" value="Spermadhesin, CUB domain"/>
    <property type="match status" value="2"/>
</dbReference>
<feature type="compositionally biased region" description="Basic and acidic residues" evidence="3">
    <location>
        <begin position="621"/>
        <end position="638"/>
    </location>
</feature>
<dbReference type="InterPro" id="IPR035914">
    <property type="entry name" value="Sperma_CUB_dom_sf"/>
</dbReference>
<dbReference type="Pfam" id="PF00431">
    <property type="entry name" value="CUB"/>
    <property type="match status" value="2"/>
</dbReference>
<dbReference type="PANTHER" id="PTHR46908">
    <property type="entry name" value="CUBILIN-LIKE PROTEIN"/>
    <property type="match status" value="1"/>
</dbReference>
<evidence type="ECO:0000313" key="7">
    <source>
        <dbReference type="EMBL" id="OWF54183.1"/>
    </source>
</evidence>
<keyword evidence="4" id="KW-0812">Transmembrane</keyword>
<dbReference type="Gene3D" id="2.60.120.290">
    <property type="entry name" value="Spermadhesin, CUB domain"/>
    <property type="match status" value="2"/>
</dbReference>
<organism evidence="7 8">
    <name type="scientific">Mizuhopecten yessoensis</name>
    <name type="common">Japanese scallop</name>
    <name type="synonym">Patinopecten yessoensis</name>
    <dbReference type="NCBI Taxonomy" id="6573"/>
    <lineage>
        <taxon>Eukaryota</taxon>
        <taxon>Metazoa</taxon>
        <taxon>Spiralia</taxon>
        <taxon>Lophotrochozoa</taxon>
        <taxon>Mollusca</taxon>
        <taxon>Bivalvia</taxon>
        <taxon>Autobranchia</taxon>
        <taxon>Pteriomorphia</taxon>
        <taxon>Pectinida</taxon>
        <taxon>Pectinoidea</taxon>
        <taxon>Pectinidae</taxon>
        <taxon>Mizuhopecten</taxon>
    </lineage>
</organism>
<evidence type="ECO:0000256" key="5">
    <source>
        <dbReference type="SAM" id="SignalP"/>
    </source>
</evidence>
<dbReference type="CDD" id="cd00041">
    <property type="entry name" value="CUB"/>
    <property type="match status" value="2"/>
</dbReference>
<evidence type="ECO:0000256" key="4">
    <source>
        <dbReference type="SAM" id="Phobius"/>
    </source>
</evidence>
<feature type="compositionally biased region" description="Polar residues" evidence="3">
    <location>
        <begin position="480"/>
        <end position="490"/>
    </location>
</feature>
<evidence type="ECO:0000256" key="3">
    <source>
        <dbReference type="SAM" id="MobiDB-lite"/>
    </source>
</evidence>
<accession>A0A210QZJ9</accession>
<dbReference type="EMBL" id="NEDP02001154">
    <property type="protein sequence ID" value="OWF54183.1"/>
    <property type="molecule type" value="Genomic_DNA"/>
</dbReference>
<keyword evidence="1" id="KW-1015">Disulfide bond</keyword>
<evidence type="ECO:0000259" key="6">
    <source>
        <dbReference type="PROSITE" id="PS01180"/>
    </source>
</evidence>
<dbReference type="PROSITE" id="PS01180">
    <property type="entry name" value="CUB"/>
    <property type="match status" value="2"/>
</dbReference>
<keyword evidence="4" id="KW-1133">Transmembrane helix</keyword>
<feature type="region of interest" description="Disordered" evidence="3">
    <location>
        <begin position="261"/>
        <end position="283"/>
    </location>
</feature>
<feature type="domain" description="CUB" evidence="6">
    <location>
        <begin position="298"/>
        <end position="419"/>
    </location>
</feature>
<comment type="caution">
    <text evidence="2">Lacks conserved residue(s) required for the propagation of feature annotation.</text>
</comment>
<feature type="compositionally biased region" description="Acidic residues" evidence="3">
    <location>
        <begin position="268"/>
        <end position="280"/>
    </location>
</feature>
<feature type="signal peptide" evidence="5">
    <location>
        <begin position="1"/>
        <end position="17"/>
    </location>
</feature>
<feature type="domain" description="CUB" evidence="6">
    <location>
        <begin position="47"/>
        <end position="174"/>
    </location>
</feature>
<dbReference type="STRING" id="6573.A0A210QZJ9"/>
<dbReference type="AlphaFoldDB" id="A0A210QZJ9"/>
<evidence type="ECO:0000256" key="2">
    <source>
        <dbReference type="PROSITE-ProRule" id="PRU00059"/>
    </source>
</evidence>
<feature type="region of interest" description="Disordered" evidence="3">
    <location>
        <begin position="212"/>
        <end position="233"/>
    </location>
</feature>
<feature type="transmembrane region" description="Helical" evidence="4">
    <location>
        <begin position="439"/>
        <end position="460"/>
    </location>
</feature>
<keyword evidence="8" id="KW-1185">Reference proteome</keyword>
<keyword evidence="5" id="KW-0732">Signal</keyword>
<feature type="region of interest" description="Disordered" evidence="3">
    <location>
        <begin position="468"/>
        <end position="548"/>
    </location>
</feature>
<feature type="region of interest" description="Disordered" evidence="3">
    <location>
        <begin position="561"/>
        <end position="638"/>
    </location>
</feature>
<dbReference type="Proteomes" id="UP000242188">
    <property type="component" value="Unassembled WGS sequence"/>
</dbReference>
<dbReference type="OrthoDB" id="6091020at2759"/>
<name>A0A210QZJ9_MIZYE</name>